<keyword evidence="2" id="KW-1185">Reference proteome</keyword>
<name>A0A1Z4JG29_LEPBY</name>
<reference evidence="1 2" key="1">
    <citation type="submission" date="2017-06" db="EMBL/GenBank/DDBJ databases">
        <title>Genome sequencing of cyanobaciteial culture collection at National Institute for Environmental Studies (NIES).</title>
        <authorList>
            <person name="Hirose Y."/>
            <person name="Shimura Y."/>
            <person name="Fujisawa T."/>
            <person name="Nakamura Y."/>
            <person name="Kawachi M."/>
        </authorList>
    </citation>
    <scope>NUCLEOTIDE SEQUENCE [LARGE SCALE GENOMIC DNA]</scope>
    <source>
        <strain evidence="1 2">NIES-2135</strain>
    </source>
</reference>
<evidence type="ECO:0000313" key="2">
    <source>
        <dbReference type="Proteomes" id="UP000217895"/>
    </source>
</evidence>
<dbReference type="AlphaFoldDB" id="A0A1Z4JG29"/>
<dbReference type="EMBL" id="AP018203">
    <property type="protein sequence ID" value="BAY55691.1"/>
    <property type="molecule type" value="Genomic_DNA"/>
</dbReference>
<evidence type="ECO:0000313" key="1">
    <source>
        <dbReference type="EMBL" id="BAY55691.1"/>
    </source>
</evidence>
<accession>A0A1Z4JG29</accession>
<proteinExistence type="predicted"/>
<protein>
    <submittedName>
        <fullName evidence="1">Uncharacterized protein</fullName>
    </submittedName>
</protein>
<gene>
    <name evidence="1" type="ORF">NIES2135_25150</name>
</gene>
<dbReference type="Proteomes" id="UP000217895">
    <property type="component" value="Chromosome"/>
</dbReference>
<organism evidence="1 2">
    <name type="scientific">Leptolyngbya boryana NIES-2135</name>
    <dbReference type="NCBI Taxonomy" id="1973484"/>
    <lineage>
        <taxon>Bacteria</taxon>
        <taxon>Bacillati</taxon>
        <taxon>Cyanobacteriota</taxon>
        <taxon>Cyanophyceae</taxon>
        <taxon>Leptolyngbyales</taxon>
        <taxon>Leptolyngbyaceae</taxon>
        <taxon>Leptolyngbya group</taxon>
        <taxon>Leptolyngbya</taxon>
    </lineage>
</organism>
<sequence length="158" mass="17110">MSLDAGKLLVRTTMAVSLIAINTHVFSFNAQANDSEDSCAGMIEAVASRMSYGRNLTIDYSRRDVTRMYDDAPSGRPIEQVLLMQGSSTDAILNSPAFMQTRARTIMESCKNVGAVTFALKGSSYGITFGLMPNETVKKFSCTESTPVAWGQVLCGGW</sequence>